<dbReference type="Proteomes" id="UP000052967">
    <property type="component" value="Unassembled WGS sequence"/>
</dbReference>
<evidence type="ECO:0000313" key="2">
    <source>
        <dbReference type="EMBL" id="KFQ35899.1"/>
    </source>
</evidence>
<feature type="signal peptide" evidence="1">
    <location>
        <begin position="1"/>
        <end position="16"/>
    </location>
</feature>
<keyword evidence="1" id="KW-0732">Signal</keyword>
<keyword evidence="3" id="KW-1185">Reference proteome</keyword>
<accession>A0A091RAG7</accession>
<feature type="chain" id="PRO_5001880420" evidence="1">
    <location>
        <begin position="17"/>
        <end position="46"/>
    </location>
</feature>
<feature type="non-terminal residue" evidence="2">
    <location>
        <position position="46"/>
    </location>
</feature>
<gene>
    <name evidence="2" type="ORF">N331_01131</name>
</gene>
<name>A0A091RAG7_MERNU</name>
<proteinExistence type="predicted"/>
<sequence>MYLHLFFLLFSSGVSSYVLPLKEMPHLQNKTQYAIIDEMLCLLEAE</sequence>
<organism evidence="2 3">
    <name type="scientific">Merops nubicus</name>
    <name type="common">Northern carmine bee-eater</name>
    <dbReference type="NCBI Taxonomy" id="57421"/>
    <lineage>
        <taxon>Eukaryota</taxon>
        <taxon>Metazoa</taxon>
        <taxon>Chordata</taxon>
        <taxon>Craniata</taxon>
        <taxon>Vertebrata</taxon>
        <taxon>Euteleostomi</taxon>
        <taxon>Archelosauria</taxon>
        <taxon>Archosauria</taxon>
        <taxon>Dinosauria</taxon>
        <taxon>Saurischia</taxon>
        <taxon>Theropoda</taxon>
        <taxon>Coelurosauria</taxon>
        <taxon>Aves</taxon>
        <taxon>Neognathae</taxon>
        <taxon>Neoaves</taxon>
        <taxon>Telluraves</taxon>
        <taxon>Coraciimorphae</taxon>
        <taxon>Coraciiformes</taxon>
        <taxon>Meropidae</taxon>
        <taxon>Merops</taxon>
    </lineage>
</organism>
<evidence type="ECO:0000256" key="1">
    <source>
        <dbReference type="SAM" id="SignalP"/>
    </source>
</evidence>
<reference evidence="2 3" key="1">
    <citation type="submission" date="2014-04" db="EMBL/GenBank/DDBJ databases">
        <title>Genome evolution of avian class.</title>
        <authorList>
            <person name="Zhang G."/>
            <person name="Li C."/>
        </authorList>
    </citation>
    <scope>NUCLEOTIDE SEQUENCE [LARGE SCALE GENOMIC DNA]</scope>
    <source>
        <strain evidence="2">BGI_N331</strain>
    </source>
</reference>
<dbReference type="EMBL" id="KK715158">
    <property type="protein sequence ID" value="KFQ35899.1"/>
    <property type="molecule type" value="Genomic_DNA"/>
</dbReference>
<protein>
    <submittedName>
        <fullName evidence="2">Uncharacterized protein</fullName>
    </submittedName>
</protein>
<dbReference type="AlphaFoldDB" id="A0A091RAG7"/>
<evidence type="ECO:0000313" key="3">
    <source>
        <dbReference type="Proteomes" id="UP000052967"/>
    </source>
</evidence>